<name>A0ABP5IYM6_9ACTN</name>
<keyword evidence="2" id="KW-1185">Reference proteome</keyword>
<sequence length="64" mass="6987">MTIRTASEIWIRRGCAVVVAAVTAYASYEHQRAFVLHDGAPGSRTATKEYGQPGMNCEADFARP</sequence>
<comment type="caution">
    <text evidence="1">The sequence shown here is derived from an EMBL/GenBank/DDBJ whole genome shotgun (WGS) entry which is preliminary data.</text>
</comment>
<accession>A0ABP5IYM6</accession>
<organism evidence="1 2">
    <name type="scientific">Streptomyces synnematoformans</name>
    <dbReference type="NCBI Taxonomy" id="415721"/>
    <lineage>
        <taxon>Bacteria</taxon>
        <taxon>Bacillati</taxon>
        <taxon>Actinomycetota</taxon>
        <taxon>Actinomycetes</taxon>
        <taxon>Kitasatosporales</taxon>
        <taxon>Streptomycetaceae</taxon>
        <taxon>Streptomyces</taxon>
    </lineage>
</organism>
<gene>
    <name evidence="1" type="ORF">GCM10009802_05110</name>
</gene>
<dbReference type="RefSeq" id="WP_344287399.1">
    <property type="nucleotide sequence ID" value="NZ_BAAAPF010000004.1"/>
</dbReference>
<dbReference type="Proteomes" id="UP001500443">
    <property type="component" value="Unassembled WGS sequence"/>
</dbReference>
<reference evidence="2" key="1">
    <citation type="journal article" date="2019" name="Int. J. Syst. Evol. Microbiol.">
        <title>The Global Catalogue of Microorganisms (GCM) 10K type strain sequencing project: providing services to taxonomists for standard genome sequencing and annotation.</title>
        <authorList>
            <consortium name="The Broad Institute Genomics Platform"/>
            <consortium name="The Broad Institute Genome Sequencing Center for Infectious Disease"/>
            <person name="Wu L."/>
            <person name="Ma J."/>
        </authorList>
    </citation>
    <scope>NUCLEOTIDE SEQUENCE [LARGE SCALE GENOMIC DNA]</scope>
    <source>
        <strain evidence="2">JCM 15481</strain>
    </source>
</reference>
<evidence type="ECO:0000313" key="2">
    <source>
        <dbReference type="Proteomes" id="UP001500443"/>
    </source>
</evidence>
<dbReference type="EMBL" id="BAAAPF010000004">
    <property type="protein sequence ID" value="GAA2108958.1"/>
    <property type="molecule type" value="Genomic_DNA"/>
</dbReference>
<protein>
    <submittedName>
        <fullName evidence="1">Uncharacterized protein</fullName>
    </submittedName>
</protein>
<evidence type="ECO:0000313" key="1">
    <source>
        <dbReference type="EMBL" id="GAA2108958.1"/>
    </source>
</evidence>
<proteinExistence type="predicted"/>